<dbReference type="EMBL" id="SZYD01000017">
    <property type="protein sequence ID" value="KAD3066811.1"/>
    <property type="molecule type" value="Genomic_DNA"/>
</dbReference>
<dbReference type="GO" id="GO:0003676">
    <property type="term" value="F:nucleic acid binding"/>
    <property type="evidence" value="ECO:0007669"/>
    <property type="project" value="InterPro"/>
</dbReference>
<keyword evidence="3" id="KW-1185">Reference proteome</keyword>
<name>A0A5N6LZ36_9ASTR</name>
<dbReference type="AlphaFoldDB" id="A0A5N6LZ36"/>
<dbReference type="InterPro" id="IPR036397">
    <property type="entry name" value="RNaseH_sf"/>
</dbReference>
<protein>
    <recommendedName>
        <fullName evidence="4">Integrase catalytic domain-containing protein</fullName>
    </recommendedName>
</protein>
<comment type="caution">
    <text evidence="2">The sequence shown here is derived from an EMBL/GenBank/DDBJ whole genome shotgun (WGS) entry which is preliminary data.</text>
</comment>
<accession>A0A5N6LZ36</accession>
<evidence type="ECO:0000313" key="2">
    <source>
        <dbReference type="EMBL" id="KAD3066811.1"/>
    </source>
</evidence>
<dbReference type="InterPro" id="IPR012337">
    <property type="entry name" value="RNaseH-like_sf"/>
</dbReference>
<proteinExistence type="predicted"/>
<sequence>MRANNTSNSCRKQEGITRQLTVPYSPQQNGVVERQNRMTPYEALKGRKPRMDHLRVFGCVVHVKVPSIQLRKLDKRSQPMSWSWEEEESDSNEPMESEFLIQNQQDRSAREETSNNPGMTEPNNPQSPTHTAPRSPIQSGPSSDTEEEENWEDFSTPNVGIEGC</sequence>
<dbReference type="InterPro" id="IPR039537">
    <property type="entry name" value="Retrotran_Ty1/copia-like"/>
</dbReference>
<evidence type="ECO:0000313" key="3">
    <source>
        <dbReference type="Proteomes" id="UP000326396"/>
    </source>
</evidence>
<dbReference type="PANTHER" id="PTHR42648">
    <property type="entry name" value="TRANSPOSASE, PUTATIVE-RELATED"/>
    <property type="match status" value="1"/>
</dbReference>
<feature type="compositionally biased region" description="Acidic residues" evidence="1">
    <location>
        <begin position="84"/>
        <end position="96"/>
    </location>
</feature>
<feature type="region of interest" description="Disordered" evidence="1">
    <location>
        <begin position="72"/>
        <end position="164"/>
    </location>
</feature>
<evidence type="ECO:0000256" key="1">
    <source>
        <dbReference type="SAM" id="MobiDB-lite"/>
    </source>
</evidence>
<dbReference type="PANTHER" id="PTHR42648:SF18">
    <property type="entry name" value="RETROTRANSPOSON, UNCLASSIFIED-LIKE PROTEIN"/>
    <property type="match status" value="1"/>
</dbReference>
<gene>
    <name evidence="2" type="ORF">E3N88_34691</name>
</gene>
<dbReference type="Proteomes" id="UP000326396">
    <property type="component" value="Linkage Group LG7"/>
</dbReference>
<dbReference type="OrthoDB" id="6776856at2759"/>
<evidence type="ECO:0008006" key="4">
    <source>
        <dbReference type="Google" id="ProtNLM"/>
    </source>
</evidence>
<dbReference type="SUPFAM" id="SSF53098">
    <property type="entry name" value="Ribonuclease H-like"/>
    <property type="match status" value="1"/>
</dbReference>
<dbReference type="Gene3D" id="3.30.420.10">
    <property type="entry name" value="Ribonuclease H-like superfamily/Ribonuclease H"/>
    <property type="match status" value="1"/>
</dbReference>
<feature type="compositionally biased region" description="Polar residues" evidence="1">
    <location>
        <begin position="114"/>
        <end position="143"/>
    </location>
</feature>
<reference evidence="2 3" key="1">
    <citation type="submission" date="2019-05" db="EMBL/GenBank/DDBJ databases">
        <title>Mikania micrantha, genome provides insights into the molecular mechanism of rapid growth.</title>
        <authorList>
            <person name="Liu B."/>
        </authorList>
    </citation>
    <scope>NUCLEOTIDE SEQUENCE [LARGE SCALE GENOMIC DNA]</scope>
    <source>
        <strain evidence="2">NLD-2019</strain>
        <tissue evidence="2">Leaf</tissue>
    </source>
</reference>
<organism evidence="2 3">
    <name type="scientific">Mikania micrantha</name>
    <name type="common">bitter vine</name>
    <dbReference type="NCBI Taxonomy" id="192012"/>
    <lineage>
        <taxon>Eukaryota</taxon>
        <taxon>Viridiplantae</taxon>
        <taxon>Streptophyta</taxon>
        <taxon>Embryophyta</taxon>
        <taxon>Tracheophyta</taxon>
        <taxon>Spermatophyta</taxon>
        <taxon>Magnoliopsida</taxon>
        <taxon>eudicotyledons</taxon>
        <taxon>Gunneridae</taxon>
        <taxon>Pentapetalae</taxon>
        <taxon>asterids</taxon>
        <taxon>campanulids</taxon>
        <taxon>Asterales</taxon>
        <taxon>Asteraceae</taxon>
        <taxon>Asteroideae</taxon>
        <taxon>Heliantheae alliance</taxon>
        <taxon>Eupatorieae</taxon>
        <taxon>Mikania</taxon>
    </lineage>
</organism>